<protein>
    <recommendedName>
        <fullName evidence="11">Low-density lipoprotein receptor-related protein 11</fullName>
    </recommendedName>
</protein>
<comment type="caution">
    <text evidence="19">The sequence shown here is derived from an EMBL/GenBank/DDBJ whole genome shotgun (WGS) entry which is preliminary data.</text>
</comment>
<sequence length="574" mass="63678">MLCSASHLQRLIVCVALSWIPNIVLARSSQISDIKSKISGVEELLEEFRKQLQQEQALKREDGLADMCLSGFNAIEEHIIRTKDSIEQGATFLTAPSRVYSWRDCLHACCVDPRCTVAVVQEDLEQSEDSLSCFLFNCTYRNKNVCTFSMQQGYSTYSRVHNISGYTSPSSYHPDFTNQANSMRRPQDRLSADDPTMQEVDEPPRSDAGQDVVIQLPTDWAILDGRDSVDDHGINHYEWALIKGDLAVNMKVTQPGILKLSGLQEGSYTFQMTVTDTAGQRSSDNVTVTVLPPEHQAEICTSHCSRYQFMCDDGCCIDITYACDGKQQCPDRSDEAFCQSFDGSRKAVTHASRLPGGKRPVTQQKEYEDQAMIQDGARQRMEDPNPPTRSHDRVNPFPPPQPPVPSGQGSKVGSAHLCSAPPDVGPCKDIIPRWYYSPAAGVCQHFIYGGCKGNYNNFLQESDCVAECMQELGPVKQKPTRAPQKHTETSEPHQVAISEAKAESNILESKPYPVMGGHPIPASGAILPLTLGLIITALLLLMVGCRLRLVRHKLKKARPITSEESDYLINGMYL</sequence>
<proteinExistence type="inferred from homology"/>
<gene>
    <name evidence="19" type="ORF">AGOR_G00083440</name>
</gene>
<dbReference type="GO" id="GO:0016020">
    <property type="term" value="C:membrane"/>
    <property type="evidence" value="ECO:0007669"/>
    <property type="project" value="UniProtKB-SubCell"/>
</dbReference>
<dbReference type="OrthoDB" id="10037294at2759"/>
<evidence type="ECO:0000313" key="19">
    <source>
        <dbReference type="EMBL" id="KAI1897453.1"/>
    </source>
</evidence>
<dbReference type="PANTHER" id="PTHR46876:SF1">
    <property type="entry name" value="LOW-DENSITY LIPOPROTEIN RECEPTOR-RELATED PROTEIN 11"/>
    <property type="match status" value="1"/>
</dbReference>
<dbReference type="InterPro" id="IPR020901">
    <property type="entry name" value="Prtase_inh_Kunz-CS"/>
</dbReference>
<feature type="region of interest" description="Disordered" evidence="14">
    <location>
        <begin position="379"/>
        <end position="413"/>
    </location>
</feature>
<feature type="region of interest" description="Disordered" evidence="14">
    <location>
        <begin position="348"/>
        <end position="367"/>
    </location>
</feature>
<dbReference type="InterPro" id="IPR013783">
    <property type="entry name" value="Ig-like_fold"/>
</dbReference>
<evidence type="ECO:0000259" key="17">
    <source>
        <dbReference type="PROSITE" id="PS50279"/>
    </source>
</evidence>
<evidence type="ECO:0000256" key="6">
    <source>
        <dbReference type="ARBA" id="ARBA00022989"/>
    </source>
</evidence>
<feature type="compositionally biased region" description="Polar residues" evidence="14">
    <location>
        <begin position="174"/>
        <end position="184"/>
    </location>
</feature>
<dbReference type="SUPFAM" id="SSF49299">
    <property type="entry name" value="PKD domain"/>
    <property type="match status" value="1"/>
</dbReference>
<dbReference type="Pfam" id="PF22352">
    <property type="entry name" value="K319L-like_PKD"/>
    <property type="match status" value="1"/>
</dbReference>
<keyword evidence="9" id="KW-0675">Receptor</keyword>
<dbReference type="InterPro" id="IPR011106">
    <property type="entry name" value="MANSC_N"/>
</dbReference>
<evidence type="ECO:0000256" key="5">
    <source>
        <dbReference type="ARBA" id="ARBA00022729"/>
    </source>
</evidence>
<dbReference type="Gene3D" id="4.10.400.10">
    <property type="entry name" value="Low-density Lipoprotein Receptor"/>
    <property type="match status" value="1"/>
</dbReference>
<feature type="coiled-coil region" evidence="13">
    <location>
        <begin position="31"/>
        <end position="61"/>
    </location>
</feature>
<feature type="disulfide bond" evidence="12">
    <location>
        <begin position="311"/>
        <end position="329"/>
    </location>
</feature>
<keyword evidence="8 12" id="KW-1015">Disulfide bond</keyword>
<feature type="chain" id="PRO_5035917083" description="Low-density lipoprotein receptor-related protein 11" evidence="16">
    <location>
        <begin position="27"/>
        <end position="574"/>
    </location>
</feature>
<dbReference type="FunFam" id="4.10.400.10:FF:000067">
    <property type="entry name" value="Serine peptidase inhibitor, Kunitz type 1"/>
    <property type="match status" value="1"/>
</dbReference>
<dbReference type="Pfam" id="PF07502">
    <property type="entry name" value="MANEC"/>
    <property type="match status" value="1"/>
</dbReference>
<accession>A0A8T3DJL8</accession>
<keyword evidence="10" id="KW-0325">Glycoprotein</keyword>
<feature type="disulfide bond" evidence="12">
    <location>
        <begin position="304"/>
        <end position="316"/>
    </location>
</feature>
<dbReference type="InterPro" id="IPR002172">
    <property type="entry name" value="LDrepeatLR_classA_rpt"/>
</dbReference>
<dbReference type="Pfam" id="PF00057">
    <property type="entry name" value="Ldl_recept_a"/>
    <property type="match status" value="1"/>
</dbReference>
<dbReference type="SUPFAM" id="SSF57424">
    <property type="entry name" value="LDL receptor-like module"/>
    <property type="match status" value="1"/>
</dbReference>
<dbReference type="EMBL" id="JAERUA010000007">
    <property type="protein sequence ID" value="KAI1897453.1"/>
    <property type="molecule type" value="Genomic_DNA"/>
</dbReference>
<dbReference type="PROSITE" id="PS50068">
    <property type="entry name" value="LDLRA_2"/>
    <property type="match status" value="1"/>
</dbReference>
<dbReference type="PROSITE" id="PS00280">
    <property type="entry name" value="BPTI_KUNITZ_1"/>
    <property type="match status" value="1"/>
</dbReference>
<dbReference type="GO" id="GO:0004867">
    <property type="term" value="F:serine-type endopeptidase inhibitor activity"/>
    <property type="evidence" value="ECO:0007669"/>
    <property type="project" value="InterPro"/>
</dbReference>
<evidence type="ECO:0000256" key="13">
    <source>
        <dbReference type="SAM" id="Coils"/>
    </source>
</evidence>
<dbReference type="CDD" id="cd00112">
    <property type="entry name" value="LDLa"/>
    <property type="match status" value="1"/>
</dbReference>
<feature type="domain" description="MANSC" evidence="18">
    <location>
        <begin position="74"/>
        <end position="157"/>
    </location>
</feature>
<evidence type="ECO:0000256" key="9">
    <source>
        <dbReference type="ARBA" id="ARBA00023170"/>
    </source>
</evidence>
<evidence type="ECO:0000259" key="18">
    <source>
        <dbReference type="PROSITE" id="PS50986"/>
    </source>
</evidence>
<dbReference type="InterPro" id="IPR013980">
    <property type="entry name" value="MANSC_dom"/>
</dbReference>
<dbReference type="SMART" id="SM00765">
    <property type="entry name" value="MANEC"/>
    <property type="match status" value="1"/>
</dbReference>
<dbReference type="InterPro" id="IPR023415">
    <property type="entry name" value="LDLR_class-A_CS"/>
</dbReference>
<dbReference type="PROSITE" id="PS50279">
    <property type="entry name" value="BPTI_KUNITZ_2"/>
    <property type="match status" value="1"/>
</dbReference>
<dbReference type="Gene3D" id="2.60.40.10">
    <property type="entry name" value="Immunoglobulins"/>
    <property type="match status" value="1"/>
</dbReference>
<evidence type="ECO:0000256" key="7">
    <source>
        <dbReference type="ARBA" id="ARBA00023136"/>
    </source>
</evidence>
<comment type="subcellular location">
    <subcellularLocation>
        <location evidence="1">Membrane</location>
        <topology evidence="1">Single-pass type I membrane protein</topology>
    </subcellularLocation>
</comment>
<keyword evidence="5 16" id="KW-0732">Signal</keyword>
<dbReference type="PRINTS" id="PR00759">
    <property type="entry name" value="BASICPTASE"/>
</dbReference>
<evidence type="ECO:0000313" key="20">
    <source>
        <dbReference type="Proteomes" id="UP000829720"/>
    </source>
</evidence>
<feature type="domain" description="BPTI/Kunitz inhibitor" evidence="17">
    <location>
        <begin position="418"/>
        <end position="468"/>
    </location>
</feature>
<feature type="transmembrane region" description="Helical" evidence="15">
    <location>
        <begin position="525"/>
        <end position="549"/>
    </location>
</feature>
<dbReference type="SMART" id="SM00192">
    <property type="entry name" value="LDLa"/>
    <property type="match status" value="1"/>
</dbReference>
<dbReference type="Gene3D" id="4.10.410.10">
    <property type="entry name" value="Pancreatic trypsin inhibitor Kunitz domain"/>
    <property type="match status" value="1"/>
</dbReference>
<dbReference type="SMART" id="SM00131">
    <property type="entry name" value="KU"/>
    <property type="match status" value="1"/>
</dbReference>
<keyword evidence="13" id="KW-0175">Coiled coil</keyword>
<reference evidence="19" key="1">
    <citation type="submission" date="2021-01" db="EMBL/GenBank/DDBJ databases">
        <authorList>
            <person name="Zahm M."/>
            <person name="Roques C."/>
            <person name="Cabau C."/>
            <person name="Klopp C."/>
            <person name="Donnadieu C."/>
            <person name="Jouanno E."/>
            <person name="Lampietro C."/>
            <person name="Louis A."/>
            <person name="Herpin A."/>
            <person name="Echchiki A."/>
            <person name="Berthelot C."/>
            <person name="Parey E."/>
            <person name="Roest-Crollius H."/>
            <person name="Braasch I."/>
            <person name="Postlethwait J."/>
            <person name="Bobe J."/>
            <person name="Montfort J."/>
            <person name="Bouchez O."/>
            <person name="Begum T."/>
            <person name="Mejri S."/>
            <person name="Adams A."/>
            <person name="Chen W.-J."/>
            <person name="Guiguen Y."/>
        </authorList>
    </citation>
    <scope>NUCLEOTIDE SEQUENCE</scope>
    <source>
        <tissue evidence="19">Blood</tissue>
    </source>
</reference>
<dbReference type="AlphaFoldDB" id="A0A8T3DJL8"/>
<evidence type="ECO:0000256" key="1">
    <source>
        <dbReference type="ARBA" id="ARBA00004479"/>
    </source>
</evidence>
<dbReference type="InterPro" id="IPR036055">
    <property type="entry name" value="LDL_receptor-like_sf"/>
</dbReference>
<feature type="region of interest" description="Disordered" evidence="14">
    <location>
        <begin position="174"/>
        <end position="208"/>
    </location>
</feature>
<evidence type="ECO:0000256" key="4">
    <source>
        <dbReference type="ARBA" id="ARBA00022692"/>
    </source>
</evidence>
<dbReference type="InterPro" id="IPR036880">
    <property type="entry name" value="Kunitz_BPTI_sf"/>
</dbReference>
<dbReference type="SUPFAM" id="SSF57362">
    <property type="entry name" value="BPTI-like"/>
    <property type="match status" value="1"/>
</dbReference>
<dbReference type="Pfam" id="PF00014">
    <property type="entry name" value="Kunitz_BPTI"/>
    <property type="match status" value="1"/>
</dbReference>
<dbReference type="PANTHER" id="PTHR46876">
    <property type="entry name" value="LOW-DENSITY LIPOPROTEIN RECEPTOR-RELATED PROTEIN 11"/>
    <property type="match status" value="1"/>
</dbReference>
<keyword evidence="6 15" id="KW-1133">Transmembrane helix</keyword>
<evidence type="ECO:0000256" key="8">
    <source>
        <dbReference type="ARBA" id="ARBA00023157"/>
    </source>
</evidence>
<evidence type="ECO:0000256" key="3">
    <source>
        <dbReference type="ARBA" id="ARBA00022553"/>
    </source>
</evidence>
<dbReference type="FunFam" id="4.10.410.10:FF:000020">
    <property type="entry name" value="Collagen, type VI, alpha 3"/>
    <property type="match status" value="1"/>
</dbReference>
<organism evidence="19 20">
    <name type="scientific">Albula goreensis</name>
    <dbReference type="NCBI Taxonomy" id="1534307"/>
    <lineage>
        <taxon>Eukaryota</taxon>
        <taxon>Metazoa</taxon>
        <taxon>Chordata</taxon>
        <taxon>Craniata</taxon>
        <taxon>Vertebrata</taxon>
        <taxon>Euteleostomi</taxon>
        <taxon>Actinopterygii</taxon>
        <taxon>Neopterygii</taxon>
        <taxon>Teleostei</taxon>
        <taxon>Albuliformes</taxon>
        <taxon>Albulidae</taxon>
        <taxon>Albula</taxon>
    </lineage>
</organism>
<feature type="disulfide bond" evidence="12">
    <location>
        <begin position="323"/>
        <end position="338"/>
    </location>
</feature>
<keyword evidence="7 15" id="KW-0472">Membrane</keyword>
<evidence type="ECO:0000256" key="14">
    <source>
        <dbReference type="SAM" id="MobiDB-lite"/>
    </source>
</evidence>
<evidence type="ECO:0000256" key="15">
    <source>
        <dbReference type="SAM" id="Phobius"/>
    </source>
</evidence>
<comment type="similarity">
    <text evidence="2">Belongs to the LDLR family.</text>
</comment>
<dbReference type="PROSITE" id="PS01209">
    <property type="entry name" value="LDLRA_1"/>
    <property type="match status" value="1"/>
</dbReference>
<dbReference type="FunFam" id="2.60.40.10:FF:000061">
    <property type="entry name" value="Dyslexia-associated protein KIAA0319 homolog"/>
    <property type="match status" value="1"/>
</dbReference>
<evidence type="ECO:0000256" key="2">
    <source>
        <dbReference type="ARBA" id="ARBA00009939"/>
    </source>
</evidence>
<keyword evidence="20" id="KW-1185">Reference proteome</keyword>
<feature type="signal peptide" evidence="16">
    <location>
        <begin position="1"/>
        <end position="26"/>
    </location>
</feature>
<name>A0A8T3DJL8_9TELE</name>
<dbReference type="InterPro" id="IPR035986">
    <property type="entry name" value="PKD_dom_sf"/>
</dbReference>
<evidence type="ECO:0000256" key="10">
    <source>
        <dbReference type="ARBA" id="ARBA00023180"/>
    </source>
</evidence>
<keyword evidence="4 15" id="KW-0812">Transmembrane</keyword>
<feature type="compositionally biased region" description="Pro residues" evidence="14">
    <location>
        <begin position="396"/>
        <end position="405"/>
    </location>
</feature>
<dbReference type="PROSITE" id="PS50986">
    <property type="entry name" value="MANSC"/>
    <property type="match status" value="1"/>
</dbReference>
<evidence type="ECO:0000256" key="16">
    <source>
        <dbReference type="SAM" id="SignalP"/>
    </source>
</evidence>
<evidence type="ECO:0000256" key="12">
    <source>
        <dbReference type="PROSITE-ProRule" id="PRU00124"/>
    </source>
</evidence>
<evidence type="ECO:0000256" key="11">
    <source>
        <dbReference type="ARBA" id="ARBA00074260"/>
    </source>
</evidence>
<dbReference type="InterPro" id="IPR002223">
    <property type="entry name" value="Kunitz_BPTI"/>
</dbReference>
<feature type="compositionally biased region" description="Basic and acidic residues" evidence="14">
    <location>
        <begin position="379"/>
        <end position="394"/>
    </location>
</feature>
<keyword evidence="3" id="KW-0597">Phosphoprotein</keyword>
<dbReference type="Proteomes" id="UP000829720">
    <property type="component" value="Unassembled WGS sequence"/>
</dbReference>